<protein>
    <submittedName>
        <fullName evidence="4">Similar to UPF0415 protein C7orf25 homolog (Mus musculus)</fullName>
    </submittedName>
</protein>
<organism evidence="4 5">
    <name type="scientific">Cotesia congregata</name>
    <name type="common">Parasitoid wasp</name>
    <name type="synonym">Apanteles congregatus</name>
    <dbReference type="NCBI Taxonomy" id="51543"/>
    <lineage>
        <taxon>Eukaryota</taxon>
        <taxon>Metazoa</taxon>
        <taxon>Ecdysozoa</taxon>
        <taxon>Arthropoda</taxon>
        <taxon>Hexapoda</taxon>
        <taxon>Insecta</taxon>
        <taxon>Pterygota</taxon>
        <taxon>Neoptera</taxon>
        <taxon>Endopterygota</taxon>
        <taxon>Hymenoptera</taxon>
        <taxon>Apocrita</taxon>
        <taxon>Ichneumonoidea</taxon>
        <taxon>Braconidae</taxon>
        <taxon>Microgastrinae</taxon>
        <taxon>Cotesia</taxon>
    </lineage>
</organism>
<dbReference type="InterPro" id="IPR041076">
    <property type="entry name" value="DUF5614"/>
</dbReference>
<accession>A0A8J2HB39</accession>
<name>A0A8J2HB39_COTCN</name>
<feature type="domain" description="DUF1308" evidence="2">
    <location>
        <begin position="216"/>
        <end position="377"/>
    </location>
</feature>
<evidence type="ECO:0000259" key="2">
    <source>
        <dbReference type="Pfam" id="PF07000"/>
    </source>
</evidence>
<evidence type="ECO:0000259" key="3">
    <source>
        <dbReference type="Pfam" id="PF18474"/>
    </source>
</evidence>
<evidence type="ECO:0000313" key="5">
    <source>
        <dbReference type="Proteomes" id="UP000786811"/>
    </source>
</evidence>
<dbReference type="PANTHER" id="PTHR13379">
    <property type="entry name" value="UNCHARACTERIZED DUF1308"/>
    <property type="match status" value="1"/>
</dbReference>
<dbReference type="Proteomes" id="UP000786811">
    <property type="component" value="Unassembled WGS sequence"/>
</dbReference>
<comment type="similarity">
    <text evidence="1">Belongs to the UPF0415 family.</text>
</comment>
<reference evidence="4" key="1">
    <citation type="submission" date="2021-04" db="EMBL/GenBank/DDBJ databases">
        <authorList>
            <person name="Chebbi M.A.C M."/>
        </authorList>
    </citation>
    <scope>NUCLEOTIDE SEQUENCE</scope>
</reference>
<proteinExistence type="inferred from homology"/>
<dbReference type="Pfam" id="PF18474">
    <property type="entry name" value="DUF5614"/>
    <property type="match status" value="1"/>
</dbReference>
<sequence>MEELTKNLEEKIKSGYQMMEKLKPLSEKVEGSDKLSRKINQEVKFLNKVRSTGNVKKEYLQSTNLIHLNAIIERLVISKDAVSVMRPFKFENSRLEVDIVCDSGSSWVKVIARNPRALTLISQGEGEFGQKSVVDQAQAYLSCAELHPHRYKAPEVVFHFACGIENSLAVRLEELGVVVEGVRIGSLDPFDAAICKNPEQINSTLESLSQGDIKTLNLDVSTLLAYVSNMTNGHANFDYLEPLLSLQAEWERLRPVKPVLDKIFQGKKLIICETAYKNLMDIINIIGGANETARTKELIKRVTIVDDATEGRILDLALGGKIKNRSRIVFATGEMHKSITVSANEGFVRAAKMQGIECTVILHEPRSLSEIKEKYAQELKS</sequence>
<gene>
    <name evidence="4" type="ORF">HICCMSTLAB_LOCUS5960</name>
</gene>
<dbReference type="Pfam" id="PF07000">
    <property type="entry name" value="DUF1308"/>
    <property type="match status" value="1"/>
</dbReference>
<dbReference type="InterPro" id="IPR010733">
    <property type="entry name" value="DUF1308"/>
</dbReference>
<feature type="domain" description="DUF5614" evidence="3">
    <location>
        <begin position="6"/>
        <end position="182"/>
    </location>
</feature>
<dbReference type="OrthoDB" id="441890at2759"/>
<comment type="caution">
    <text evidence="4">The sequence shown here is derived from an EMBL/GenBank/DDBJ whole genome shotgun (WGS) entry which is preliminary data.</text>
</comment>
<dbReference type="EMBL" id="CAJNRD030001120">
    <property type="protein sequence ID" value="CAG5092172.1"/>
    <property type="molecule type" value="Genomic_DNA"/>
</dbReference>
<dbReference type="PANTHER" id="PTHR13379:SF0">
    <property type="entry name" value="UPF0415 PROTEIN C7ORF25"/>
    <property type="match status" value="1"/>
</dbReference>
<evidence type="ECO:0000256" key="1">
    <source>
        <dbReference type="ARBA" id="ARBA00006588"/>
    </source>
</evidence>
<evidence type="ECO:0000313" key="4">
    <source>
        <dbReference type="EMBL" id="CAG5092172.1"/>
    </source>
</evidence>
<dbReference type="AlphaFoldDB" id="A0A8J2HB39"/>
<keyword evidence="5" id="KW-1185">Reference proteome</keyword>